<dbReference type="KEGG" id="apes:FOC84_29995"/>
<comment type="pathway">
    <text evidence="1 10">Cofactor biosynthesis; (R)-pantothenate biosynthesis; (R)-pantoate from 3-methyl-2-oxobutanoate: step 2/2.</text>
</comment>
<dbReference type="PANTHER" id="PTHR21708">
    <property type="entry name" value="PROBABLE 2-DEHYDROPANTOATE 2-REDUCTASE"/>
    <property type="match status" value="1"/>
</dbReference>
<dbReference type="GO" id="GO:0005737">
    <property type="term" value="C:cytoplasm"/>
    <property type="evidence" value="ECO:0007669"/>
    <property type="project" value="TreeGrafter"/>
</dbReference>
<proteinExistence type="inferred from homology"/>
<evidence type="ECO:0000256" key="6">
    <source>
        <dbReference type="ARBA" id="ARBA00022857"/>
    </source>
</evidence>
<dbReference type="SUPFAM" id="SSF48179">
    <property type="entry name" value="6-phosphogluconate dehydrogenase C-terminal domain-like"/>
    <property type="match status" value="1"/>
</dbReference>
<reference evidence="13 14" key="1">
    <citation type="submission" date="2020-05" db="EMBL/GenBank/DDBJ databases">
        <title>FDA dAtabase for Regulatory Grade micrObial Sequences (FDA-ARGOS): Supporting development and validation of Infectious Disease Dx tests.</title>
        <authorList>
            <person name="Sproer C."/>
            <person name="Gronow S."/>
            <person name="Severitt S."/>
            <person name="Schroder I."/>
            <person name="Tallon L."/>
            <person name="Sadzewicz L."/>
            <person name="Zhao X."/>
            <person name="Vavikolanu K."/>
            <person name="Mehta A."/>
            <person name="Aluvathingal J."/>
            <person name="Nadendla S."/>
            <person name="Myers T."/>
            <person name="Yan Y."/>
            <person name="Sichtig H."/>
        </authorList>
    </citation>
    <scope>NUCLEOTIDE SEQUENCE [LARGE SCALE GENOMIC DNA]</scope>
    <source>
        <strain evidence="13 14">FDAARGOS_790</strain>
    </source>
</reference>
<dbReference type="GO" id="GO:0008677">
    <property type="term" value="F:2-dehydropantoate 2-reductase activity"/>
    <property type="evidence" value="ECO:0007669"/>
    <property type="project" value="UniProtKB-EC"/>
</dbReference>
<dbReference type="Proteomes" id="UP000500970">
    <property type="component" value="Chromosome"/>
</dbReference>
<feature type="domain" description="Ketopantoate reductase C-terminal" evidence="12">
    <location>
        <begin position="177"/>
        <end position="301"/>
    </location>
</feature>
<dbReference type="InterPro" id="IPR003710">
    <property type="entry name" value="ApbA"/>
</dbReference>
<evidence type="ECO:0000256" key="10">
    <source>
        <dbReference type="RuleBase" id="RU362068"/>
    </source>
</evidence>
<name>A0A7D4I429_9BURK</name>
<keyword evidence="6 10" id="KW-0521">NADP</keyword>
<dbReference type="InterPro" id="IPR036291">
    <property type="entry name" value="NAD(P)-bd_dom_sf"/>
</dbReference>
<accession>A0A7D4I429</accession>
<dbReference type="InterPro" id="IPR008927">
    <property type="entry name" value="6-PGluconate_DH-like_C_sf"/>
</dbReference>
<evidence type="ECO:0000256" key="7">
    <source>
        <dbReference type="ARBA" id="ARBA00023002"/>
    </source>
</evidence>
<dbReference type="InterPro" id="IPR051402">
    <property type="entry name" value="KPR-Related"/>
</dbReference>
<dbReference type="FunFam" id="1.10.1040.10:FF:000017">
    <property type="entry name" value="2-dehydropantoate 2-reductase"/>
    <property type="match status" value="1"/>
</dbReference>
<evidence type="ECO:0000259" key="11">
    <source>
        <dbReference type="Pfam" id="PF02558"/>
    </source>
</evidence>
<dbReference type="Pfam" id="PF08546">
    <property type="entry name" value="ApbA_C"/>
    <property type="match status" value="1"/>
</dbReference>
<dbReference type="Gene3D" id="3.40.50.720">
    <property type="entry name" value="NAD(P)-binding Rossmann-like Domain"/>
    <property type="match status" value="1"/>
</dbReference>
<dbReference type="RefSeq" id="WP_173148732.1">
    <property type="nucleotide sequence ID" value="NZ_CP053985.1"/>
</dbReference>
<evidence type="ECO:0000256" key="4">
    <source>
        <dbReference type="ARBA" id="ARBA00019465"/>
    </source>
</evidence>
<feature type="domain" description="Ketopantoate reductase N-terminal" evidence="11">
    <location>
        <begin position="3"/>
        <end position="151"/>
    </location>
</feature>
<dbReference type="PANTHER" id="PTHR21708:SF26">
    <property type="entry name" value="2-DEHYDROPANTOATE 2-REDUCTASE"/>
    <property type="match status" value="1"/>
</dbReference>
<dbReference type="InterPro" id="IPR013328">
    <property type="entry name" value="6PGD_dom2"/>
</dbReference>
<organism evidence="13 14">
    <name type="scientific">Achromobacter pestifer</name>
    <dbReference type="NCBI Taxonomy" id="1353889"/>
    <lineage>
        <taxon>Bacteria</taxon>
        <taxon>Pseudomonadati</taxon>
        <taxon>Pseudomonadota</taxon>
        <taxon>Betaproteobacteria</taxon>
        <taxon>Burkholderiales</taxon>
        <taxon>Alcaligenaceae</taxon>
        <taxon>Achromobacter</taxon>
    </lineage>
</organism>
<keyword evidence="7 10" id="KW-0560">Oxidoreductase</keyword>
<gene>
    <name evidence="13" type="ORF">FOC84_29995</name>
</gene>
<dbReference type="Pfam" id="PF02558">
    <property type="entry name" value="ApbA"/>
    <property type="match status" value="1"/>
</dbReference>
<evidence type="ECO:0000256" key="1">
    <source>
        <dbReference type="ARBA" id="ARBA00004994"/>
    </source>
</evidence>
<comment type="similarity">
    <text evidence="2 10">Belongs to the ketopantoate reductase family.</text>
</comment>
<dbReference type="GO" id="GO:0015940">
    <property type="term" value="P:pantothenate biosynthetic process"/>
    <property type="evidence" value="ECO:0007669"/>
    <property type="project" value="UniProtKB-UniPathway"/>
</dbReference>
<dbReference type="NCBIfam" id="TIGR00745">
    <property type="entry name" value="apbA_panE"/>
    <property type="match status" value="1"/>
</dbReference>
<dbReference type="UniPathway" id="UPA00028">
    <property type="reaction ID" value="UER00004"/>
</dbReference>
<dbReference type="EC" id="1.1.1.169" evidence="3 10"/>
<dbReference type="InterPro" id="IPR013332">
    <property type="entry name" value="KPR_N"/>
</dbReference>
<evidence type="ECO:0000256" key="8">
    <source>
        <dbReference type="ARBA" id="ARBA00032024"/>
    </source>
</evidence>
<evidence type="ECO:0000256" key="5">
    <source>
        <dbReference type="ARBA" id="ARBA00022655"/>
    </source>
</evidence>
<sequence length="311" mass="32099">MKIAIMGCGAMGSVYAGLLAAGGHDVLAIDHWAEHVEAMATRGLRVEGASGDRVARVRAFRQAPAETVDLIIIAVKAAQAGSAAEQARAMLGPRTRVLTIQNGLGSADSVAEAIGADRLAVGIAAAFGASLPAAGHVHHNGMSAVRMGAYAGMPQAELEGIAAVWSSAGFNAQAVDNLAAMQWEKLICNVAYSAPCALTGLTIGAVMDDPHIGAVSQAAATEAWAVARALGVPIQVADPVAHVRAFGERIRDAKPSVLLDHERKRTSEIDYINGAIPVQARKAGVSAPVNETLTRLVKQREAGFSSGRAKH</sequence>
<dbReference type="AlphaFoldDB" id="A0A7D4I429"/>
<evidence type="ECO:0000313" key="14">
    <source>
        <dbReference type="Proteomes" id="UP000500970"/>
    </source>
</evidence>
<dbReference type="EMBL" id="CP053985">
    <property type="protein sequence ID" value="QKH38938.1"/>
    <property type="molecule type" value="Genomic_DNA"/>
</dbReference>
<evidence type="ECO:0000259" key="12">
    <source>
        <dbReference type="Pfam" id="PF08546"/>
    </source>
</evidence>
<comment type="function">
    <text evidence="10">Catalyzes the NADPH-dependent reduction of ketopantoate into pantoic acid.</text>
</comment>
<dbReference type="Gene3D" id="1.10.1040.10">
    <property type="entry name" value="N-(1-d-carboxylethyl)-l-norvaline Dehydrogenase, domain 2"/>
    <property type="match status" value="1"/>
</dbReference>
<protein>
    <recommendedName>
        <fullName evidence="4 10">2-dehydropantoate 2-reductase</fullName>
        <ecNumber evidence="3 10">1.1.1.169</ecNumber>
    </recommendedName>
    <alternativeName>
        <fullName evidence="8 10">Ketopantoate reductase</fullName>
    </alternativeName>
</protein>
<dbReference type="SUPFAM" id="SSF51735">
    <property type="entry name" value="NAD(P)-binding Rossmann-fold domains"/>
    <property type="match status" value="1"/>
</dbReference>
<evidence type="ECO:0000256" key="2">
    <source>
        <dbReference type="ARBA" id="ARBA00007870"/>
    </source>
</evidence>
<evidence type="ECO:0000256" key="9">
    <source>
        <dbReference type="ARBA" id="ARBA00048793"/>
    </source>
</evidence>
<evidence type="ECO:0000256" key="3">
    <source>
        <dbReference type="ARBA" id="ARBA00013014"/>
    </source>
</evidence>
<evidence type="ECO:0000313" key="13">
    <source>
        <dbReference type="EMBL" id="QKH38938.1"/>
    </source>
</evidence>
<keyword evidence="5 10" id="KW-0566">Pantothenate biosynthesis</keyword>
<comment type="catalytic activity">
    <reaction evidence="9 10">
        <text>(R)-pantoate + NADP(+) = 2-dehydropantoate + NADPH + H(+)</text>
        <dbReference type="Rhea" id="RHEA:16233"/>
        <dbReference type="ChEBI" id="CHEBI:11561"/>
        <dbReference type="ChEBI" id="CHEBI:15378"/>
        <dbReference type="ChEBI" id="CHEBI:15980"/>
        <dbReference type="ChEBI" id="CHEBI:57783"/>
        <dbReference type="ChEBI" id="CHEBI:58349"/>
        <dbReference type="EC" id="1.1.1.169"/>
    </reaction>
</comment>
<dbReference type="InterPro" id="IPR013752">
    <property type="entry name" value="KPA_reductase"/>
</dbReference>
<keyword evidence="14" id="KW-1185">Reference proteome</keyword>